<reference evidence="2" key="2">
    <citation type="submission" date="2022-08" db="EMBL/GenBank/DDBJ databases">
        <authorList>
            <person name="Kim S.-J."/>
        </authorList>
    </citation>
    <scope>NUCLEOTIDE SEQUENCE</scope>
    <source>
        <strain evidence="2">KJ</strain>
    </source>
</reference>
<dbReference type="KEGG" id="bfn:OI25_7390"/>
<evidence type="ECO:0000313" key="2">
    <source>
        <dbReference type="EMBL" id="MDT8843351.1"/>
    </source>
</evidence>
<organism evidence="2 4">
    <name type="scientific">Paraburkholderia fungorum</name>
    <dbReference type="NCBI Taxonomy" id="134537"/>
    <lineage>
        <taxon>Bacteria</taxon>
        <taxon>Pseudomonadati</taxon>
        <taxon>Pseudomonadota</taxon>
        <taxon>Betaproteobacteria</taxon>
        <taxon>Burkholderiales</taxon>
        <taxon>Burkholderiaceae</taxon>
        <taxon>Paraburkholderia</taxon>
    </lineage>
</organism>
<accession>A0AAP5QH11</accession>
<dbReference type="Proteomes" id="UP001246473">
    <property type="component" value="Unassembled WGS sequence"/>
</dbReference>
<dbReference type="GeneID" id="66513706"/>
<protein>
    <submittedName>
        <fullName evidence="2">Uncharacterized protein</fullName>
    </submittedName>
</protein>
<dbReference type="RefSeq" id="WP_007183033.1">
    <property type="nucleotide sequence ID" value="NZ_CP010025.1"/>
</dbReference>
<dbReference type="AlphaFoldDB" id="A0AAP5QH11"/>
<evidence type="ECO:0000313" key="1">
    <source>
        <dbReference type="EMBL" id="AJZ56509.1"/>
    </source>
</evidence>
<dbReference type="Proteomes" id="UP000032614">
    <property type="component" value="Chromosome 3"/>
</dbReference>
<gene>
    <name evidence="1" type="ORF">OI25_7390</name>
    <name evidence="2" type="ORF">ParKJ_38675</name>
</gene>
<reference evidence="1 3" key="1">
    <citation type="journal article" date="2015" name="Genome Announc.">
        <title>Complete genome sequences for 59 burkholderia isolates, both pathogenic and near neighbor.</title>
        <authorList>
            <person name="Johnson S.L."/>
            <person name="Bishop-Lilly K.A."/>
            <person name="Ladner J.T."/>
            <person name="Daligault H.E."/>
            <person name="Davenport K.W."/>
            <person name="Jaissle J."/>
            <person name="Frey K.G."/>
            <person name="Koroleva G.I."/>
            <person name="Bruce D.C."/>
            <person name="Coyne S.R."/>
            <person name="Broomall S.M."/>
            <person name="Li P.E."/>
            <person name="Teshima H."/>
            <person name="Gibbons H.S."/>
            <person name="Palacios G.F."/>
            <person name="Rosenzweig C.N."/>
            <person name="Redden C.L."/>
            <person name="Xu Y."/>
            <person name="Minogue T.D."/>
            <person name="Chain P.S."/>
        </authorList>
    </citation>
    <scope>NUCLEOTIDE SEQUENCE [LARGE SCALE GENOMIC DNA]</scope>
    <source>
        <strain evidence="1 3">ATCC BAA-463</strain>
    </source>
</reference>
<evidence type="ECO:0000313" key="4">
    <source>
        <dbReference type="Proteomes" id="UP001246473"/>
    </source>
</evidence>
<proteinExistence type="predicted"/>
<evidence type="ECO:0000313" key="3">
    <source>
        <dbReference type="Proteomes" id="UP000032614"/>
    </source>
</evidence>
<dbReference type="EMBL" id="JANSLM010000023">
    <property type="protein sequence ID" value="MDT8843351.1"/>
    <property type="molecule type" value="Genomic_DNA"/>
</dbReference>
<sequence>MLGAVGPAFLVAAVAFTAGRFAHSAPENHEVVALHPNLPSLSPNPTPLEPANSDEALSAEPVFSASVTTATPRQSLRRIAEAIPADGRKFDLSITVTPSTDDSK</sequence>
<dbReference type="EMBL" id="CP010025">
    <property type="protein sequence ID" value="AJZ56509.1"/>
    <property type="molecule type" value="Genomic_DNA"/>
</dbReference>
<name>A0AAP5QH11_9BURK</name>